<dbReference type="AlphaFoldDB" id="A0A1C1CJ51"/>
<proteinExistence type="predicted"/>
<reference evidence="3" key="1">
    <citation type="submission" date="2015-07" db="EMBL/GenBank/DDBJ databases">
        <authorList>
            <person name="Teixeira M.M."/>
            <person name="Souza R.C."/>
            <person name="Almeida L.G."/>
            <person name="Vicente V.A."/>
            <person name="de Hoog S."/>
            <person name="Bocca A.L."/>
            <person name="de Almeida S.R."/>
            <person name="Vasconcelos A.T."/>
            <person name="Felipe M.S."/>
        </authorList>
    </citation>
    <scope>NUCLEOTIDE SEQUENCE [LARGE SCALE GENOMIC DNA]</scope>
    <source>
        <strain evidence="3">KSF</strain>
    </source>
</reference>
<comment type="caution">
    <text evidence="2">The sequence shown here is derived from an EMBL/GenBank/DDBJ whole genome shotgun (WGS) entry which is preliminary data.</text>
</comment>
<dbReference type="VEuPathDB" id="FungiDB:CLCR_04465"/>
<gene>
    <name evidence="2" type="ORF">CLCR_04465</name>
</gene>
<sequence length="88" mass="10129">MSLGLRNLSHPEQAVRREDLGPEIEQQQPAYDPRIFDHSWPDLNPLNDLQESSTMPPTVWFVPGEVGDRYSIKIQCPFTVGLLRCEYC</sequence>
<evidence type="ECO:0000313" key="2">
    <source>
        <dbReference type="EMBL" id="OCT48553.1"/>
    </source>
</evidence>
<dbReference type="EMBL" id="LGRB01000012">
    <property type="protein sequence ID" value="OCT48553.1"/>
    <property type="molecule type" value="Genomic_DNA"/>
</dbReference>
<protein>
    <submittedName>
        <fullName evidence="2">Uncharacterized protein</fullName>
    </submittedName>
</protein>
<name>A0A1C1CJ51_9EURO</name>
<feature type="region of interest" description="Disordered" evidence="1">
    <location>
        <begin position="1"/>
        <end position="24"/>
    </location>
</feature>
<dbReference type="Proteomes" id="UP000094526">
    <property type="component" value="Unassembled WGS sequence"/>
</dbReference>
<accession>A0A1C1CJ51</accession>
<evidence type="ECO:0000313" key="3">
    <source>
        <dbReference type="Proteomes" id="UP000094526"/>
    </source>
</evidence>
<evidence type="ECO:0000256" key="1">
    <source>
        <dbReference type="SAM" id="MobiDB-lite"/>
    </source>
</evidence>
<keyword evidence="3" id="KW-1185">Reference proteome</keyword>
<organism evidence="2 3">
    <name type="scientific">Cladophialophora carrionii</name>
    <dbReference type="NCBI Taxonomy" id="86049"/>
    <lineage>
        <taxon>Eukaryota</taxon>
        <taxon>Fungi</taxon>
        <taxon>Dikarya</taxon>
        <taxon>Ascomycota</taxon>
        <taxon>Pezizomycotina</taxon>
        <taxon>Eurotiomycetes</taxon>
        <taxon>Chaetothyriomycetidae</taxon>
        <taxon>Chaetothyriales</taxon>
        <taxon>Herpotrichiellaceae</taxon>
        <taxon>Cladophialophora</taxon>
    </lineage>
</organism>